<proteinExistence type="predicted"/>
<evidence type="ECO:0000313" key="4">
    <source>
        <dbReference type="Proteomes" id="UP000693981"/>
    </source>
</evidence>
<keyword evidence="4" id="KW-1185">Reference proteome</keyword>
<reference evidence="3" key="1">
    <citation type="submission" date="2021-02" db="EMBL/GenBank/DDBJ databases">
        <authorList>
            <person name="Palmer J.M."/>
        </authorList>
    </citation>
    <scope>NUCLEOTIDE SEQUENCE</scope>
    <source>
        <strain evidence="3">SCRP23</strain>
    </source>
</reference>
<feature type="domain" description="Methyltransferase" evidence="2">
    <location>
        <begin position="233"/>
        <end position="380"/>
    </location>
</feature>
<comment type="caution">
    <text evidence="3">The sequence shown here is derived from an EMBL/GenBank/DDBJ whole genome shotgun (WGS) entry which is preliminary data.</text>
</comment>
<evidence type="ECO:0000259" key="2">
    <source>
        <dbReference type="Pfam" id="PF13847"/>
    </source>
</evidence>
<dbReference type="CDD" id="cd02440">
    <property type="entry name" value="AdoMet_MTases"/>
    <property type="match status" value="1"/>
</dbReference>
<dbReference type="PANTHER" id="PTHR45023">
    <property type="match status" value="1"/>
</dbReference>
<name>A0A8T1X5V8_9STRA</name>
<dbReference type="PANTHER" id="PTHR45023:SF4">
    <property type="entry name" value="GLYCINE-RICH PROTEIN-RELATED"/>
    <property type="match status" value="1"/>
</dbReference>
<evidence type="ECO:0000256" key="1">
    <source>
        <dbReference type="SAM" id="MobiDB-lite"/>
    </source>
</evidence>
<dbReference type="Proteomes" id="UP000693981">
    <property type="component" value="Unassembled WGS sequence"/>
</dbReference>
<accession>A0A8T1X5V8</accession>
<organism evidence="3 4">
    <name type="scientific">Phytophthora boehmeriae</name>
    <dbReference type="NCBI Taxonomy" id="109152"/>
    <lineage>
        <taxon>Eukaryota</taxon>
        <taxon>Sar</taxon>
        <taxon>Stramenopiles</taxon>
        <taxon>Oomycota</taxon>
        <taxon>Peronosporomycetes</taxon>
        <taxon>Peronosporales</taxon>
        <taxon>Peronosporaceae</taxon>
        <taxon>Phytophthora</taxon>
    </lineage>
</organism>
<sequence length="413" mass="45358">MGRGKHWQDVENRALARAWLTMSDESPADADQNPAKIWEKISELFAAACPSSNRSAKALESHWSTLQKELSKFSSLYDDIASSSGSADFENIKQAALVAYHTDCGSAFNHLGCWEILHQAQKWSSRPSQTQGTGGNQGEKRGQSSSSSGIKKAKIEHEPSPNRPQELKHNPHQVQVARPVATASENDVSWSRNLERRGGFWGNAYWYDLQLERRMPQAKAMLEELVLALPPCDGKQVLDLCAGSGRASAALLAAYPTAKLTLLDSSEQRLGLAKQRLDALAGGFGVKFDARAVEPTQTTELSTEPVDVVIACLAFHVLTEKPAHYALSSVSSTAVESQVLSVEDKYELLFRATWRSLRPGGHIVFADHVGQMSLFKQLEILQRAGFEDVDCAWRKEDSFVAGGRKPPKEADIA</sequence>
<evidence type="ECO:0000313" key="3">
    <source>
        <dbReference type="EMBL" id="KAG7401136.1"/>
    </source>
</evidence>
<dbReference type="Pfam" id="PF13847">
    <property type="entry name" value="Methyltransf_31"/>
    <property type="match status" value="1"/>
</dbReference>
<feature type="compositionally biased region" description="Basic and acidic residues" evidence="1">
    <location>
        <begin position="153"/>
        <end position="169"/>
    </location>
</feature>
<dbReference type="AlphaFoldDB" id="A0A8T1X5V8"/>
<dbReference type="OrthoDB" id="6770063at2759"/>
<dbReference type="InterPro" id="IPR025714">
    <property type="entry name" value="Methyltranfer_dom"/>
</dbReference>
<gene>
    <name evidence="3" type="ORF">PHYBOEH_002694</name>
</gene>
<dbReference type="EMBL" id="JAGDFL010000017">
    <property type="protein sequence ID" value="KAG7401136.1"/>
    <property type="molecule type" value="Genomic_DNA"/>
</dbReference>
<feature type="region of interest" description="Disordered" evidence="1">
    <location>
        <begin position="124"/>
        <end position="182"/>
    </location>
</feature>
<protein>
    <recommendedName>
        <fullName evidence="2">Methyltransferase domain-containing protein</fullName>
    </recommendedName>
</protein>